<dbReference type="Gene3D" id="3.50.50.60">
    <property type="entry name" value="FAD/NAD(P)-binding domain"/>
    <property type="match status" value="1"/>
</dbReference>
<dbReference type="KEGG" id="cok:COCCU_00285"/>
<dbReference type="Gene3D" id="3.30.9.10">
    <property type="entry name" value="D-Amino Acid Oxidase, subunit A, domain 2"/>
    <property type="match status" value="1"/>
</dbReference>
<organism evidence="3 4">
    <name type="scientific">Corynebacterium occultum</name>
    <dbReference type="NCBI Taxonomy" id="2675219"/>
    <lineage>
        <taxon>Bacteria</taxon>
        <taxon>Bacillati</taxon>
        <taxon>Actinomycetota</taxon>
        <taxon>Actinomycetes</taxon>
        <taxon>Mycobacteriales</taxon>
        <taxon>Corynebacteriaceae</taxon>
        <taxon>Corynebacterium</taxon>
    </lineage>
</organism>
<dbReference type="EMBL" id="CP046455">
    <property type="protein sequence ID" value="QGU06025.1"/>
    <property type="molecule type" value="Genomic_DNA"/>
</dbReference>
<dbReference type="SUPFAM" id="SSF51905">
    <property type="entry name" value="FAD/NAD(P)-binding domain"/>
    <property type="match status" value="1"/>
</dbReference>
<dbReference type="EC" id="1.14.13.127" evidence="3"/>
<dbReference type="RefSeq" id="WP_156229641.1">
    <property type="nucleotide sequence ID" value="NZ_CP046455.1"/>
</dbReference>
<evidence type="ECO:0000313" key="3">
    <source>
        <dbReference type="EMBL" id="QGU06025.1"/>
    </source>
</evidence>
<dbReference type="GO" id="GO:0008688">
    <property type="term" value="F:3-(3-hydroxyphenyl)propionate hydroxylase activity"/>
    <property type="evidence" value="ECO:0007669"/>
    <property type="project" value="UniProtKB-EC"/>
</dbReference>
<keyword evidence="1 3" id="KW-0560">Oxidoreductase</keyword>
<dbReference type="InterPro" id="IPR036188">
    <property type="entry name" value="FAD/NAD-bd_sf"/>
</dbReference>
<dbReference type="Proteomes" id="UP000424462">
    <property type="component" value="Chromosome"/>
</dbReference>
<feature type="domain" description="FAD-binding" evidence="2">
    <location>
        <begin position="12"/>
        <end position="352"/>
    </location>
</feature>
<sequence length="540" mass="61131">MSSQLPDTQDYDYDVVIVGYGPSGVTAANFLGQYGISTGVFERAVDIYSRARAVTMDDYTMRLFQQAGLDHKLMADMDPRSILRWKTYDGHEFLRVSSPDTTYGHPANSQIFQPRVEKTLREGVGRYTDSVDVHFNHEFVDITQDSDGVGLTIRDHTTNTTREVRAKYVLACDGGSSRVRSLLKMELRGKSKPTEWVIVDAKVKSWWPERDLLTFWSDPDRPVVDMPLALGHHRWELPLRSHEKREDFESREALWELLAPFGVTDEQVEILQHAFYTHHVLMADRWRKDRVFLVGDAAHMMPPWAGQGMQSGVRDAHNISWKLRLVLEGRAPDGLLDLYQAEREPHVREMTKLAEMLGFFIEEPNPTKVAIRNRALPVLQKLPGIGPVIKEFRFKPAPTVKKGFINGHVGRGTAVGRMIPQPTVATRNAHQSLLDDFLGDGFAILGFDTDPREKLTDAQITSWETLGATFRTVRSTTHAPHTDDDLIDFTNVLMPWARKHRVSVVVLRPDRFVMATDRTGLDIPRLAGTYVQSPVTAPAA</sequence>
<reference evidence="3 4" key="1">
    <citation type="submission" date="2019-11" db="EMBL/GenBank/DDBJ databases">
        <title>Complete genome sequence of Corynebacterium kalinowskii 1959, a novel Corynebacterium species isolated from soil of a small paddock in Vilsendorf, Germany.</title>
        <authorList>
            <person name="Schaffert L."/>
            <person name="Ruwe M."/>
            <person name="Milse J."/>
            <person name="Hanuschka K."/>
            <person name="Ortseifen V."/>
            <person name="Droste J."/>
            <person name="Brandt D."/>
            <person name="Schlueter L."/>
            <person name="Kutter Y."/>
            <person name="Vinke S."/>
            <person name="Viehoefer P."/>
            <person name="Jacob L."/>
            <person name="Luebke N.-C."/>
            <person name="Schulte-Berndt E."/>
            <person name="Hain C."/>
            <person name="Linder M."/>
            <person name="Schmidt P."/>
            <person name="Wollenschlaeger L."/>
            <person name="Luttermann T."/>
            <person name="Thieme E."/>
            <person name="Hassa J."/>
            <person name="Haak M."/>
            <person name="Wittchen M."/>
            <person name="Mentz A."/>
            <person name="Persicke M."/>
            <person name="Busche T."/>
            <person name="Ruckert C."/>
        </authorList>
    </citation>
    <scope>NUCLEOTIDE SEQUENCE [LARGE SCALE GENOMIC DNA]</scope>
    <source>
        <strain evidence="3 4">2039</strain>
    </source>
</reference>
<protein>
    <submittedName>
        <fullName evidence="3">3-(3-hydroxy-phenyl)propionate/3-hydroxycinnamic acid hydroxylase</fullName>
        <ecNumber evidence="3">1.14.13.127</ecNumber>
    </submittedName>
</protein>
<proteinExistence type="predicted"/>
<dbReference type="InterPro" id="IPR002938">
    <property type="entry name" value="FAD-bd"/>
</dbReference>
<dbReference type="PRINTS" id="PR00420">
    <property type="entry name" value="RNGMNOXGNASE"/>
</dbReference>
<dbReference type="GO" id="GO:0071949">
    <property type="term" value="F:FAD binding"/>
    <property type="evidence" value="ECO:0007669"/>
    <property type="project" value="InterPro"/>
</dbReference>
<keyword evidence="4" id="KW-1185">Reference proteome</keyword>
<evidence type="ECO:0000259" key="2">
    <source>
        <dbReference type="Pfam" id="PF01494"/>
    </source>
</evidence>
<dbReference type="PANTHER" id="PTHR43476:SF3">
    <property type="entry name" value="FAD-BINDING MONOOXYGENASE"/>
    <property type="match status" value="1"/>
</dbReference>
<dbReference type="InterPro" id="IPR050631">
    <property type="entry name" value="PheA/TfdB_FAD_monoxygenase"/>
</dbReference>
<gene>
    <name evidence="3" type="primary">mhpA1</name>
    <name evidence="3" type="ORF">COCCU_00285</name>
</gene>
<evidence type="ECO:0000256" key="1">
    <source>
        <dbReference type="ARBA" id="ARBA00023002"/>
    </source>
</evidence>
<dbReference type="Pfam" id="PF01494">
    <property type="entry name" value="FAD_binding_3"/>
    <property type="match status" value="1"/>
</dbReference>
<name>A0A6B8W3Q0_9CORY</name>
<dbReference type="AlphaFoldDB" id="A0A6B8W3Q0"/>
<dbReference type="NCBIfam" id="NF004829">
    <property type="entry name" value="PRK06183.1-3"/>
    <property type="match status" value="1"/>
</dbReference>
<evidence type="ECO:0000313" key="4">
    <source>
        <dbReference type="Proteomes" id="UP000424462"/>
    </source>
</evidence>
<dbReference type="PANTHER" id="PTHR43476">
    <property type="entry name" value="3-(3-HYDROXY-PHENYL)PROPIONATE/3-HYDROXYCINNAMIC ACID HYDROXYLASE"/>
    <property type="match status" value="1"/>
</dbReference>
<accession>A0A6B8W3Q0</accession>